<proteinExistence type="predicted"/>
<keyword evidence="1" id="KW-0472">Membrane</keyword>
<comment type="caution">
    <text evidence="2">The sequence shown here is derived from an EMBL/GenBank/DDBJ whole genome shotgun (WGS) entry which is preliminary data.</text>
</comment>
<gene>
    <name evidence="2" type="ORF">DRF75_01225</name>
</gene>
<dbReference type="AlphaFoldDB" id="A0A4Q6I507"/>
<keyword evidence="1" id="KW-0812">Transmembrane</keyword>
<feature type="transmembrane region" description="Helical" evidence="1">
    <location>
        <begin position="6"/>
        <end position="24"/>
    </location>
</feature>
<evidence type="ECO:0000313" key="2">
    <source>
        <dbReference type="EMBL" id="RZB12961.1"/>
    </source>
</evidence>
<dbReference type="OrthoDB" id="7163287at2"/>
<evidence type="ECO:0000313" key="3">
    <source>
        <dbReference type="Proteomes" id="UP000293377"/>
    </source>
</evidence>
<name>A0A4Q6I507_9RICK</name>
<accession>A0A4Q6I507</accession>
<evidence type="ECO:0000256" key="1">
    <source>
        <dbReference type="SAM" id="Phobius"/>
    </source>
</evidence>
<dbReference type="Proteomes" id="UP000293377">
    <property type="component" value="Unassembled WGS sequence"/>
</dbReference>
<reference evidence="2 3" key="1">
    <citation type="submission" date="2018-06" db="EMBL/GenBank/DDBJ databases">
        <title>Complete Genome Sequence of Ehrlichia minasensis Isolated From Cattle.</title>
        <authorList>
            <person name="Aguiar D.M."/>
            <person name="Araujo J.P.A.Jr."/>
            <person name="Nakazato L."/>
            <person name="Bard E."/>
            <person name="Cabezas-Cruz A."/>
        </authorList>
    </citation>
    <scope>NUCLEOTIDE SEQUENCE [LARGE SCALE GENOMIC DNA]</scope>
    <source>
        <strain evidence="2 3">B11</strain>
    </source>
</reference>
<keyword evidence="3" id="KW-1185">Reference proteome</keyword>
<sequence length="328" mass="38525">MHNIILIISITIALIMLIIMLLFIKNMSKRSNKLFFDKQLTNISRDFIQTIFYPTNHEQQNITNPFHNIFAKKLSISIHDLDDKLFEQFPQVLQSYQLKNTSNPYIYKHFQYISQVLKIRKTDNNFKQYRHIIALAATLDEMFVKFNNAEIHPDIIHEIVYHFYQNTYEQATTRILNNIFNVEKTLTHIIKAKSTHILFRIYNDNLINISINTHISLSEAMTPNKTHNLNAILSFDISRTTNSKVSDNTLSYNYTYLNLFIPNSMKQYTTQEKITVEDVLSSNIIQNPNHAILNHNNQYEYNPDILLLNYCIPNPTAKSLFKDKSQAI</sequence>
<keyword evidence="1" id="KW-1133">Transmembrane helix</keyword>
<dbReference type="EMBL" id="QOHL01000003">
    <property type="protein sequence ID" value="RZB12961.1"/>
    <property type="molecule type" value="Genomic_DNA"/>
</dbReference>
<protein>
    <submittedName>
        <fullName evidence="2">Uncharacterized protein</fullName>
    </submittedName>
</protein>
<organism evidence="2 3">
    <name type="scientific">Ehrlichia minasensis</name>
    <dbReference type="NCBI Taxonomy" id="1242993"/>
    <lineage>
        <taxon>Bacteria</taxon>
        <taxon>Pseudomonadati</taxon>
        <taxon>Pseudomonadota</taxon>
        <taxon>Alphaproteobacteria</taxon>
        <taxon>Rickettsiales</taxon>
        <taxon>Anaplasmataceae</taxon>
        <taxon>Ehrlichia</taxon>
    </lineage>
</organism>